<evidence type="ECO:0000259" key="1">
    <source>
        <dbReference type="PROSITE" id="PS51747"/>
    </source>
</evidence>
<dbReference type="Pfam" id="PF00383">
    <property type="entry name" value="dCMP_cyt_deam_1"/>
    <property type="match status" value="1"/>
</dbReference>
<dbReference type="SUPFAM" id="SSF53927">
    <property type="entry name" value="Cytidine deaminase-like"/>
    <property type="match status" value="1"/>
</dbReference>
<gene>
    <name evidence="2" type="ORF">DEH84_07170</name>
</gene>
<evidence type="ECO:0000313" key="2">
    <source>
        <dbReference type="EMBL" id="AWI53235.1"/>
    </source>
</evidence>
<dbReference type="InterPro" id="IPR002125">
    <property type="entry name" value="CMP_dCMP_dom"/>
</dbReference>
<dbReference type="PROSITE" id="PS51747">
    <property type="entry name" value="CYT_DCMP_DEAMINASES_2"/>
    <property type="match status" value="1"/>
</dbReference>
<keyword evidence="3" id="KW-1185">Reference proteome</keyword>
<dbReference type="OrthoDB" id="9802676at2"/>
<dbReference type="KEGG" id="aon:DEH84_07170"/>
<proteinExistence type="predicted"/>
<dbReference type="InterPro" id="IPR016193">
    <property type="entry name" value="Cytidine_deaminase-like"/>
</dbReference>
<dbReference type="EMBL" id="CP029210">
    <property type="protein sequence ID" value="AWI53235.1"/>
    <property type="molecule type" value="Genomic_DNA"/>
</dbReference>
<dbReference type="CDD" id="cd01285">
    <property type="entry name" value="nucleoside_deaminase"/>
    <property type="match status" value="1"/>
</dbReference>
<dbReference type="RefSeq" id="WP_109036074.1">
    <property type="nucleotide sequence ID" value="NZ_CP029210.1"/>
</dbReference>
<organism evidence="2 3">
    <name type="scientific">Aquabacterium olei</name>
    <dbReference type="NCBI Taxonomy" id="1296669"/>
    <lineage>
        <taxon>Bacteria</taxon>
        <taxon>Pseudomonadati</taxon>
        <taxon>Pseudomonadota</taxon>
        <taxon>Betaproteobacteria</taxon>
        <taxon>Burkholderiales</taxon>
        <taxon>Aquabacterium</taxon>
    </lineage>
</organism>
<name>A0A2U8FQA9_9BURK</name>
<dbReference type="AlphaFoldDB" id="A0A2U8FQA9"/>
<dbReference type="Proteomes" id="UP000244892">
    <property type="component" value="Chromosome"/>
</dbReference>
<dbReference type="Gene3D" id="3.40.140.10">
    <property type="entry name" value="Cytidine Deaminase, domain 2"/>
    <property type="match status" value="1"/>
</dbReference>
<reference evidence="2 3" key="1">
    <citation type="submission" date="2018-05" db="EMBL/GenBank/DDBJ databases">
        <title>complete genome sequence of Aquabacterium olei NBRC 110486.</title>
        <authorList>
            <person name="Tang B."/>
            <person name="Chang J."/>
            <person name="Zhang L."/>
            <person name="Yang H."/>
        </authorList>
    </citation>
    <scope>NUCLEOTIDE SEQUENCE [LARGE SCALE GENOMIC DNA]</scope>
    <source>
        <strain evidence="2 3">NBRC 110486</strain>
    </source>
</reference>
<dbReference type="GO" id="GO:0003824">
    <property type="term" value="F:catalytic activity"/>
    <property type="evidence" value="ECO:0007669"/>
    <property type="project" value="InterPro"/>
</dbReference>
<evidence type="ECO:0000313" key="3">
    <source>
        <dbReference type="Proteomes" id="UP000244892"/>
    </source>
</evidence>
<accession>A0A2U8FQA9</accession>
<dbReference type="PANTHER" id="PTHR11079">
    <property type="entry name" value="CYTOSINE DEAMINASE FAMILY MEMBER"/>
    <property type="match status" value="1"/>
</dbReference>
<dbReference type="PANTHER" id="PTHR11079:SF162">
    <property type="entry name" value="RIBOFLAVIN BIOSYNTHESIS PROTEIN PYRD, CHLOROPLASTIC"/>
    <property type="match status" value="1"/>
</dbReference>
<protein>
    <submittedName>
        <fullName evidence="2">tRNA-specific adenosine deaminase</fullName>
    </submittedName>
</protein>
<sequence length="174" mass="18941">MPVPPPRYPALPPLSEAQITSLLRRANTVAERARSLGRHPFGAILVGPDGHTVLAEQGNVDTVNHAESVLARTAALNYSPEVLWQCTLVTTAEPCAMCAATQYWANIGRVVYGMTEHRLLELTGDASENPTMNLPCRDVFARGQKPIEVIGPVAAMEEDIAALHRGFWHREHGA</sequence>
<feature type="domain" description="CMP/dCMP-type deaminase" evidence="1">
    <location>
        <begin position="17"/>
        <end position="126"/>
    </location>
</feature>